<feature type="region of interest" description="Disordered" evidence="1">
    <location>
        <begin position="1"/>
        <end position="23"/>
    </location>
</feature>
<sequence>MDGRLVSDRLRAADATPHGLSNTHEIRCPCWGPVPGPVGNPGRSRGRPAADVAAGTPIRAAAAAANDARQAPVSPADG</sequence>
<evidence type="ECO:0000313" key="2">
    <source>
        <dbReference type="EMBL" id="AMY11203.1"/>
    </source>
</evidence>
<evidence type="ECO:0000313" key="3">
    <source>
        <dbReference type="Proteomes" id="UP000076079"/>
    </source>
</evidence>
<reference evidence="2 3" key="1">
    <citation type="journal article" date="2016" name="Genome Announc.">
        <title>First Complete Genome Sequence of a Subdivision 6 Acidobacterium Strain.</title>
        <authorList>
            <person name="Huang S."/>
            <person name="Vieira S."/>
            <person name="Bunk B."/>
            <person name="Riedel T."/>
            <person name="Sproer C."/>
            <person name="Overmann J."/>
        </authorList>
    </citation>
    <scope>NUCLEOTIDE SEQUENCE [LARGE SCALE GENOMIC DNA]</scope>
    <source>
        <strain evidence="3">DSM 100886 HEG_-6_39</strain>
    </source>
</reference>
<keyword evidence="3" id="KW-1185">Reference proteome</keyword>
<protein>
    <submittedName>
        <fullName evidence="2">Uncharacterized protein</fullName>
    </submittedName>
</protein>
<feature type="compositionally biased region" description="Basic and acidic residues" evidence="1">
    <location>
        <begin position="1"/>
        <end position="12"/>
    </location>
</feature>
<evidence type="ECO:0000256" key="1">
    <source>
        <dbReference type="SAM" id="MobiDB-lite"/>
    </source>
</evidence>
<dbReference type="STRING" id="1855912.LuPra_04450"/>
<dbReference type="EMBL" id="CP015136">
    <property type="protein sequence ID" value="AMY11203.1"/>
    <property type="molecule type" value="Genomic_DNA"/>
</dbReference>
<organism evidence="2 3">
    <name type="scientific">Luteitalea pratensis</name>
    <dbReference type="NCBI Taxonomy" id="1855912"/>
    <lineage>
        <taxon>Bacteria</taxon>
        <taxon>Pseudomonadati</taxon>
        <taxon>Acidobacteriota</taxon>
        <taxon>Vicinamibacteria</taxon>
        <taxon>Vicinamibacterales</taxon>
        <taxon>Vicinamibacteraceae</taxon>
        <taxon>Luteitalea</taxon>
    </lineage>
</organism>
<accession>A0A143PSR8</accession>
<dbReference type="Proteomes" id="UP000076079">
    <property type="component" value="Chromosome"/>
</dbReference>
<dbReference type="AlphaFoldDB" id="A0A143PSR8"/>
<proteinExistence type="predicted"/>
<name>A0A143PSR8_LUTPR</name>
<dbReference type="KEGG" id="abac:LuPra_04450"/>
<reference evidence="3" key="2">
    <citation type="submission" date="2016-04" db="EMBL/GenBank/DDBJ databases">
        <title>First Complete Genome Sequence of a Subdivision 6 Acidobacterium.</title>
        <authorList>
            <person name="Huang S."/>
            <person name="Vieira S."/>
            <person name="Bunk B."/>
            <person name="Riedel T."/>
            <person name="Sproeer C."/>
            <person name="Overmann J."/>
        </authorList>
    </citation>
    <scope>NUCLEOTIDE SEQUENCE [LARGE SCALE GENOMIC DNA]</scope>
    <source>
        <strain evidence="3">DSM 100886 HEG_-6_39</strain>
    </source>
</reference>
<gene>
    <name evidence="2" type="ORF">LuPra_04450</name>
</gene>